<dbReference type="AlphaFoldDB" id="A0A183AJN7"/>
<evidence type="ECO:0000259" key="2">
    <source>
        <dbReference type="Pfam" id="PF25356"/>
    </source>
</evidence>
<gene>
    <name evidence="3" type="ORF">ECPE_LOCUS7172</name>
</gene>
<organism evidence="5">
    <name type="scientific">Echinostoma caproni</name>
    <dbReference type="NCBI Taxonomy" id="27848"/>
    <lineage>
        <taxon>Eukaryota</taxon>
        <taxon>Metazoa</taxon>
        <taxon>Spiralia</taxon>
        <taxon>Lophotrochozoa</taxon>
        <taxon>Platyhelminthes</taxon>
        <taxon>Trematoda</taxon>
        <taxon>Digenea</taxon>
        <taxon>Plagiorchiida</taxon>
        <taxon>Echinostomata</taxon>
        <taxon>Echinostomatoidea</taxon>
        <taxon>Echinostomatidae</taxon>
        <taxon>Echinostoma</taxon>
    </lineage>
</organism>
<evidence type="ECO:0000313" key="4">
    <source>
        <dbReference type="Proteomes" id="UP000272942"/>
    </source>
</evidence>
<protein>
    <submittedName>
        <fullName evidence="5">PID domain-containing protein</fullName>
    </submittedName>
</protein>
<feature type="compositionally biased region" description="Low complexity" evidence="1">
    <location>
        <begin position="8"/>
        <end position="23"/>
    </location>
</feature>
<keyword evidence="4" id="KW-1185">Reference proteome</keyword>
<reference evidence="3 4" key="2">
    <citation type="submission" date="2018-11" db="EMBL/GenBank/DDBJ databases">
        <authorList>
            <consortium name="Pathogen Informatics"/>
        </authorList>
    </citation>
    <scope>NUCLEOTIDE SEQUENCE [LARGE SCALE GENOMIC DNA]</scope>
    <source>
        <strain evidence="3 4">Egypt</strain>
    </source>
</reference>
<feature type="domain" description="Trematode PH-like" evidence="2">
    <location>
        <begin position="34"/>
        <end position="163"/>
    </location>
</feature>
<dbReference type="OrthoDB" id="6226428at2759"/>
<dbReference type="WBParaSite" id="ECPE_0000718801-mRNA-1">
    <property type="protein sequence ID" value="ECPE_0000718801-mRNA-1"/>
    <property type="gene ID" value="ECPE_0000718801"/>
</dbReference>
<name>A0A183AJN7_9TREM</name>
<reference evidence="5" key="1">
    <citation type="submission" date="2016-06" db="UniProtKB">
        <authorList>
            <consortium name="WormBaseParasite"/>
        </authorList>
    </citation>
    <scope>IDENTIFICATION</scope>
</reference>
<dbReference type="EMBL" id="UZAN01044249">
    <property type="protein sequence ID" value="VDP80364.1"/>
    <property type="molecule type" value="Genomic_DNA"/>
</dbReference>
<dbReference type="Pfam" id="PF25356">
    <property type="entry name" value="PH_trem"/>
    <property type="match status" value="1"/>
</dbReference>
<feature type="region of interest" description="Disordered" evidence="1">
    <location>
        <begin position="1"/>
        <end position="30"/>
    </location>
</feature>
<accession>A0A183AJN7</accession>
<sequence length="338" mass="38680">MPSHRSRSSGPASLSSRSLSNPSMHDGSALDRKTRQPLFFECHVCILGRSKLAKDETFSANKAEVLMNHLYRKRQSHCVLYCLEDSIRFEKSKRLSAQPMRNFVTYRAIKHIFIFREKPDVFMLCIDSGRSDRRTYEAFKCKMKEDVITLCEMAFKASKDPEYKLRDVTPLKNYVRYSELNDSVNHLSQNELNGYSIGAQSTSTLAESHPPNLGVQSVFDLYEQHNTRAPHAINHMPEAVDFEEPALNVSHELVHETPRGNSPSLFPQIIVKEAPDETLATSGLDELVALNEKLVNKDDDEWEVNITYLEWDNVRGAVINDRGPIYMYVARRLHPSTM</sequence>
<evidence type="ECO:0000313" key="3">
    <source>
        <dbReference type="EMBL" id="VDP80364.1"/>
    </source>
</evidence>
<evidence type="ECO:0000256" key="1">
    <source>
        <dbReference type="SAM" id="MobiDB-lite"/>
    </source>
</evidence>
<evidence type="ECO:0000313" key="5">
    <source>
        <dbReference type="WBParaSite" id="ECPE_0000718801-mRNA-1"/>
    </source>
</evidence>
<proteinExistence type="predicted"/>
<dbReference type="Proteomes" id="UP000272942">
    <property type="component" value="Unassembled WGS sequence"/>
</dbReference>
<dbReference type="InterPro" id="IPR057376">
    <property type="entry name" value="PH_trem"/>
</dbReference>